<accession>A0A9X6VF94</accession>
<proteinExistence type="predicted"/>
<dbReference type="Proteomes" id="UP000220397">
    <property type="component" value="Unassembled WGS sequence"/>
</dbReference>
<evidence type="ECO:0000313" key="2">
    <source>
        <dbReference type="Proteomes" id="UP000220397"/>
    </source>
</evidence>
<gene>
    <name evidence="1" type="ORF">CN398_03100</name>
</gene>
<dbReference type="RefSeq" id="WP_062804328.1">
    <property type="nucleotide sequence ID" value="NZ_CP014847.1"/>
</dbReference>
<reference evidence="1 2" key="1">
    <citation type="submission" date="2017-09" db="EMBL/GenBank/DDBJ databases">
        <title>Large-scale bioinformatics analysis of Bacillus genomes uncovers conserved roles of natural products in bacterial physiology.</title>
        <authorList>
            <consortium name="Agbiome Team Llc"/>
            <person name="Bleich R.M."/>
            <person name="Kirk G.J."/>
            <person name="Santa Maria K.C."/>
            <person name="Allen S.E."/>
            <person name="Farag S."/>
            <person name="Shank E.A."/>
            <person name="Bowers A."/>
        </authorList>
    </citation>
    <scope>NUCLEOTIDE SEQUENCE [LARGE SCALE GENOMIC DNA]</scope>
    <source>
        <strain evidence="1 2">AFS015413</strain>
    </source>
</reference>
<dbReference type="EMBL" id="NTUS01000009">
    <property type="protein sequence ID" value="PFB09809.1"/>
    <property type="molecule type" value="Genomic_DNA"/>
</dbReference>
<sequence length="62" mass="7912">MKIWRLWKAYKEYHYHKEMRDYKYNLYIQGIKWMSIDFIESTRKDIAYHNAKMSEAFGEWLR</sequence>
<dbReference type="AlphaFoldDB" id="A0A9X6VF94"/>
<name>A0A9X6VF94_BACTU</name>
<organism evidence="1 2">
    <name type="scientific">Bacillus thuringiensis</name>
    <dbReference type="NCBI Taxonomy" id="1428"/>
    <lineage>
        <taxon>Bacteria</taxon>
        <taxon>Bacillati</taxon>
        <taxon>Bacillota</taxon>
        <taxon>Bacilli</taxon>
        <taxon>Bacillales</taxon>
        <taxon>Bacillaceae</taxon>
        <taxon>Bacillus</taxon>
        <taxon>Bacillus cereus group</taxon>
    </lineage>
</organism>
<comment type="caution">
    <text evidence="1">The sequence shown here is derived from an EMBL/GenBank/DDBJ whole genome shotgun (WGS) entry which is preliminary data.</text>
</comment>
<evidence type="ECO:0000313" key="1">
    <source>
        <dbReference type="EMBL" id="PFB09809.1"/>
    </source>
</evidence>
<protein>
    <submittedName>
        <fullName evidence="1">Uncharacterized protein</fullName>
    </submittedName>
</protein>